<feature type="transmembrane region" description="Helical" evidence="1">
    <location>
        <begin position="82"/>
        <end position="104"/>
    </location>
</feature>
<dbReference type="GO" id="GO:0016020">
    <property type="term" value="C:membrane"/>
    <property type="evidence" value="ECO:0007669"/>
    <property type="project" value="TreeGrafter"/>
</dbReference>
<evidence type="ECO:0000256" key="1">
    <source>
        <dbReference type="SAM" id="Phobius"/>
    </source>
</evidence>
<dbReference type="Pfam" id="PF01757">
    <property type="entry name" value="Acyl_transf_3"/>
    <property type="match status" value="1"/>
</dbReference>
<evidence type="ECO:0000313" key="3">
    <source>
        <dbReference type="EMBL" id="ANI99691.1"/>
    </source>
</evidence>
<dbReference type="InterPro" id="IPR002656">
    <property type="entry name" value="Acyl_transf_3_dom"/>
</dbReference>
<dbReference type="InterPro" id="IPR050879">
    <property type="entry name" value="Acyltransferase_3"/>
</dbReference>
<proteinExistence type="predicted"/>
<dbReference type="PANTHER" id="PTHR23028:SF131">
    <property type="entry name" value="BLR2367 PROTEIN"/>
    <property type="match status" value="1"/>
</dbReference>
<dbReference type="KEGG" id="pwu:A8O14_06135"/>
<feature type="transmembrane region" description="Helical" evidence="1">
    <location>
        <begin position="194"/>
        <end position="217"/>
    </location>
</feature>
<keyword evidence="1" id="KW-0472">Membrane</keyword>
<feature type="domain" description="Acyltransferase 3" evidence="2">
    <location>
        <begin position="7"/>
        <end position="335"/>
    </location>
</feature>
<feature type="transmembrane region" description="Helical" evidence="1">
    <location>
        <begin position="165"/>
        <end position="188"/>
    </location>
</feature>
<dbReference type="STRING" id="1743168.A8O14_06135"/>
<dbReference type="EMBL" id="CP015922">
    <property type="protein sequence ID" value="ANI99691.1"/>
    <property type="molecule type" value="Genomic_DNA"/>
</dbReference>
<feature type="transmembrane region" description="Helical" evidence="1">
    <location>
        <begin position="224"/>
        <end position="244"/>
    </location>
</feature>
<evidence type="ECO:0000313" key="4">
    <source>
        <dbReference type="Proteomes" id="UP000078463"/>
    </source>
</evidence>
<feature type="transmembrane region" description="Helical" evidence="1">
    <location>
        <begin position="280"/>
        <end position="302"/>
    </location>
</feature>
<accession>A0A191UFK4</accession>
<keyword evidence="4" id="KW-1185">Reference proteome</keyword>
<sequence>MISKRIDSFDGLRALAILLVIGFHFYSWELNLFNPPYNSIFKDWNIFKYGYFGVQLFFVLSGFVIVKSIADKNNLKNFIYARFLRLFPTMVLCCILIFLFSILINQSKAFYDFIPSITFLDPKIYNAIFPGHNFKYMDGPHWSLFVEIRFYLLISFLYFFNKNIFFINLTIITISVAILNCAAFYFHFSYLTRLLSQLFISRHLGYFIFGISLYYLYINNFYKFIILLTCSIINVYTYIFINFYEPDYILFEPVATAIVTPLIFILVYSSLKIKFISKLLSCKLLVIIGSCSYTLYLIHNFIGTNIIKIIGNPLNFLPGFSIFYSFIVILFLLIISIYLDKFIRYTIRH</sequence>
<name>A0A191UFK4_9BURK</name>
<feature type="transmembrane region" description="Helical" evidence="1">
    <location>
        <begin position="142"/>
        <end position="160"/>
    </location>
</feature>
<keyword evidence="1" id="KW-0812">Transmembrane</keyword>
<reference evidence="4" key="1">
    <citation type="submission" date="2016-05" db="EMBL/GenBank/DDBJ databases">
        <title>Polynucleobacter sp. QLW-P1FAT50C-4 genome.</title>
        <authorList>
            <person name="Hahn M.W."/>
        </authorList>
    </citation>
    <scope>NUCLEOTIDE SEQUENCE [LARGE SCALE GENOMIC DNA]</scope>
    <source>
        <strain evidence="4">QLW-P1FAT50C-4</strain>
    </source>
</reference>
<feature type="transmembrane region" description="Helical" evidence="1">
    <location>
        <begin position="250"/>
        <end position="268"/>
    </location>
</feature>
<organism evidence="3 4">
    <name type="scientific">Polynucleobacter wuianus</name>
    <dbReference type="NCBI Taxonomy" id="1743168"/>
    <lineage>
        <taxon>Bacteria</taxon>
        <taxon>Pseudomonadati</taxon>
        <taxon>Pseudomonadota</taxon>
        <taxon>Betaproteobacteria</taxon>
        <taxon>Burkholderiales</taxon>
        <taxon>Burkholderiaceae</taxon>
        <taxon>Polynucleobacter</taxon>
    </lineage>
</organism>
<dbReference type="Proteomes" id="UP000078463">
    <property type="component" value="Chromosome"/>
</dbReference>
<dbReference type="GO" id="GO:0000271">
    <property type="term" value="P:polysaccharide biosynthetic process"/>
    <property type="evidence" value="ECO:0007669"/>
    <property type="project" value="TreeGrafter"/>
</dbReference>
<feature type="transmembrane region" description="Helical" evidence="1">
    <location>
        <begin position="322"/>
        <end position="339"/>
    </location>
</feature>
<dbReference type="AlphaFoldDB" id="A0A191UFK4"/>
<keyword evidence="1" id="KW-1133">Transmembrane helix</keyword>
<feature type="transmembrane region" description="Helical" evidence="1">
    <location>
        <begin position="49"/>
        <end position="70"/>
    </location>
</feature>
<dbReference type="GO" id="GO:0016747">
    <property type="term" value="F:acyltransferase activity, transferring groups other than amino-acyl groups"/>
    <property type="evidence" value="ECO:0007669"/>
    <property type="project" value="InterPro"/>
</dbReference>
<dbReference type="OrthoDB" id="9814807at2"/>
<feature type="transmembrane region" description="Helical" evidence="1">
    <location>
        <begin position="12"/>
        <end position="29"/>
    </location>
</feature>
<dbReference type="PANTHER" id="PTHR23028">
    <property type="entry name" value="ACETYLTRANSFERASE"/>
    <property type="match status" value="1"/>
</dbReference>
<evidence type="ECO:0000259" key="2">
    <source>
        <dbReference type="Pfam" id="PF01757"/>
    </source>
</evidence>
<protein>
    <recommendedName>
        <fullName evidence="2">Acyltransferase 3 domain-containing protein</fullName>
    </recommendedName>
</protein>
<dbReference type="RefSeq" id="WP_068948700.1">
    <property type="nucleotide sequence ID" value="NZ_CP015922.1"/>
</dbReference>
<gene>
    <name evidence="3" type="ORF">A8O14_06135</name>
</gene>